<dbReference type="PANTHER" id="PTHR38436">
    <property type="entry name" value="POLYKETIDE CYCLASE SNOAL-LIKE DOMAIN"/>
    <property type="match status" value="1"/>
</dbReference>
<keyword evidence="3" id="KW-1185">Reference proteome</keyword>
<dbReference type="SUPFAM" id="SSF54427">
    <property type="entry name" value="NTF2-like"/>
    <property type="match status" value="1"/>
</dbReference>
<sequence>MARRNSVEIVEAFWEEVWNDHNPDKIDDFVIEDFVITNPDGSIEGREKFKAWVSAFLDQVHDLRLEVVESFQNEGGSRVASRWIVRGRNNGLLGTEPDGRPISFSGTAVWAVREDGKLEHNWVERATWELYQQLTSTSGR</sequence>
<organism evidence="2 3">
    <name type="scientific">Streptomyces sp. 900116325</name>
    <dbReference type="NCBI Taxonomy" id="3154295"/>
    <lineage>
        <taxon>Bacteria</taxon>
        <taxon>Bacillati</taxon>
        <taxon>Actinomycetota</taxon>
        <taxon>Actinomycetes</taxon>
        <taxon>Kitasatosporales</taxon>
        <taxon>Streptomycetaceae</taxon>
        <taxon>Streptomyces</taxon>
    </lineage>
</organism>
<evidence type="ECO:0000313" key="2">
    <source>
        <dbReference type="EMBL" id="MET8437288.1"/>
    </source>
</evidence>
<reference evidence="2 3" key="1">
    <citation type="submission" date="2024-06" db="EMBL/GenBank/DDBJ databases">
        <title>The Natural Products Discovery Center: Release of the First 8490 Sequenced Strains for Exploring Actinobacteria Biosynthetic Diversity.</title>
        <authorList>
            <person name="Kalkreuter E."/>
            <person name="Kautsar S.A."/>
            <person name="Yang D."/>
            <person name="Bader C.D."/>
            <person name="Teijaro C.N."/>
            <person name="Fluegel L."/>
            <person name="Davis C.M."/>
            <person name="Simpson J.R."/>
            <person name="Lauterbach L."/>
            <person name="Steele A.D."/>
            <person name="Gui C."/>
            <person name="Meng S."/>
            <person name="Li G."/>
            <person name="Viehrig K."/>
            <person name="Ye F."/>
            <person name="Su P."/>
            <person name="Kiefer A.F."/>
            <person name="Nichols A."/>
            <person name="Cepeda A.J."/>
            <person name="Yan W."/>
            <person name="Fan B."/>
            <person name="Jiang Y."/>
            <person name="Adhikari A."/>
            <person name="Zheng C.-J."/>
            <person name="Schuster L."/>
            <person name="Cowan T.M."/>
            <person name="Smanski M.J."/>
            <person name="Chevrette M.G."/>
            <person name="De Carvalho L.P.S."/>
            <person name="Shen B."/>
        </authorList>
    </citation>
    <scope>NUCLEOTIDE SEQUENCE [LARGE SCALE GENOMIC DNA]</scope>
    <source>
        <strain evidence="2 3">NPDC005137</strain>
    </source>
</reference>
<accession>A0ABV2UHG6</accession>
<dbReference type="InterPro" id="IPR009959">
    <property type="entry name" value="Cyclase_SnoaL-like"/>
</dbReference>
<protein>
    <submittedName>
        <fullName evidence="2">Nuclear transport factor 2 family protein</fullName>
    </submittedName>
</protein>
<dbReference type="PANTHER" id="PTHR38436:SF1">
    <property type="entry name" value="ESTER CYCLASE"/>
    <property type="match status" value="1"/>
</dbReference>
<proteinExistence type="predicted"/>
<dbReference type="Gene3D" id="3.10.450.50">
    <property type="match status" value="1"/>
</dbReference>
<evidence type="ECO:0000313" key="3">
    <source>
        <dbReference type="Proteomes" id="UP001550044"/>
    </source>
</evidence>
<dbReference type="RefSeq" id="WP_356503231.1">
    <property type="nucleotide sequence ID" value="NZ_JBEXEF010000010.1"/>
</dbReference>
<name>A0ABV2UHG6_9ACTN</name>
<dbReference type="InterPro" id="IPR037401">
    <property type="entry name" value="SnoaL-like"/>
</dbReference>
<feature type="domain" description="SnoaL-like" evidence="1">
    <location>
        <begin position="10"/>
        <end position="118"/>
    </location>
</feature>
<dbReference type="EMBL" id="JBEXIP010000036">
    <property type="protein sequence ID" value="MET8437288.1"/>
    <property type="molecule type" value="Genomic_DNA"/>
</dbReference>
<evidence type="ECO:0000259" key="1">
    <source>
        <dbReference type="Pfam" id="PF12680"/>
    </source>
</evidence>
<dbReference type="InterPro" id="IPR032710">
    <property type="entry name" value="NTF2-like_dom_sf"/>
</dbReference>
<comment type="caution">
    <text evidence="2">The sequence shown here is derived from an EMBL/GenBank/DDBJ whole genome shotgun (WGS) entry which is preliminary data.</text>
</comment>
<dbReference type="Proteomes" id="UP001550044">
    <property type="component" value="Unassembled WGS sequence"/>
</dbReference>
<gene>
    <name evidence="2" type="ORF">ABZV61_31930</name>
</gene>
<dbReference type="Pfam" id="PF12680">
    <property type="entry name" value="SnoaL_2"/>
    <property type="match status" value="1"/>
</dbReference>